<dbReference type="InterPro" id="IPR050680">
    <property type="entry name" value="YpeA/RimI_acetyltransf"/>
</dbReference>
<dbReference type="PANTHER" id="PTHR43420">
    <property type="entry name" value="ACETYLTRANSFERASE"/>
    <property type="match status" value="1"/>
</dbReference>
<dbReference type="InterPro" id="IPR000182">
    <property type="entry name" value="GNAT_dom"/>
</dbReference>
<dbReference type="RefSeq" id="WP_161103487.1">
    <property type="nucleotide sequence ID" value="NZ_JBHLYI010000010.1"/>
</dbReference>
<dbReference type="SUPFAM" id="SSF55729">
    <property type="entry name" value="Acyl-CoA N-acyltransferases (Nat)"/>
    <property type="match status" value="1"/>
</dbReference>
<dbReference type="PANTHER" id="PTHR43420:SF47">
    <property type="entry name" value="N-ACETYLTRANSFERASE DOMAIN-CONTAINING PROTEIN"/>
    <property type="match status" value="1"/>
</dbReference>
<dbReference type="OrthoDB" id="5173601at2"/>
<name>A0A6I4WBI1_9ACTN</name>
<dbReference type="AlphaFoldDB" id="A0A6I4WBI1"/>
<keyword evidence="5" id="KW-1185">Reference proteome</keyword>
<dbReference type="CDD" id="cd04301">
    <property type="entry name" value="NAT_SF"/>
    <property type="match status" value="1"/>
</dbReference>
<dbReference type="PROSITE" id="PS51186">
    <property type="entry name" value="GNAT"/>
    <property type="match status" value="1"/>
</dbReference>
<evidence type="ECO:0000256" key="2">
    <source>
        <dbReference type="ARBA" id="ARBA00023315"/>
    </source>
</evidence>
<sequence length="192" mass="21208">MITRMGLPESARTDAARLYWAGFRRKLAPVVGGGRTVGVLADALVPAQVMGAWDGDRLVGIACLQDGPEPPLRLDRTGFRREFGLLRGAWRRLLSYFVTSRPPGADELLLDVLAVSPDARGLGVGTTLLSAVADEARTRGRHRVKLEVVDTNPRAKALYERFGFRTVDTVRTPYLRRLLGFGAVDTMRYDVR</sequence>
<reference evidence="4 5" key="1">
    <citation type="submission" date="2019-12" db="EMBL/GenBank/DDBJ databases">
        <title>Nocardia macrotermitis sp. nov. and Nocardia aurantia sp. nov., isolated from the gut of the fungus growing-termite Macrotermes natalensis.</title>
        <authorList>
            <person name="Christine B."/>
            <person name="Rene B."/>
        </authorList>
    </citation>
    <scope>NUCLEOTIDE SEQUENCE [LARGE SCALE GENOMIC DNA]</scope>
    <source>
        <strain evidence="4 5">DSM 102126</strain>
    </source>
</reference>
<evidence type="ECO:0000256" key="1">
    <source>
        <dbReference type="ARBA" id="ARBA00022679"/>
    </source>
</evidence>
<proteinExistence type="predicted"/>
<organism evidence="4 5">
    <name type="scientific">Actinomadura rayongensis</name>
    <dbReference type="NCBI Taxonomy" id="1429076"/>
    <lineage>
        <taxon>Bacteria</taxon>
        <taxon>Bacillati</taxon>
        <taxon>Actinomycetota</taxon>
        <taxon>Actinomycetes</taxon>
        <taxon>Streptosporangiales</taxon>
        <taxon>Thermomonosporaceae</taxon>
        <taxon>Actinomadura</taxon>
    </lineage>
</organism>
<evidence type="ECO:0000313" key="5">
    <source>
        <dbReference type="Proteomes" id="UP000431901"/>
    </source>
</evidence>
<accession>A0A6I4WBI1</accession>
<evidence type="ECO:0000259" key="3">
    <source>
        <dbReference type="PROSITE" id="PS51186"/>
    </source>
</evidence>
<keyword evidence="1 4" id="KW-0808">Transferase</keyword>
<dbReference type="Gene3D" id="3.40.630.30">
    <property type="match status" value="1"/>
</dbReference>
<dbReference type="InterPro" id="IPR016181">
    <property type="entry name" value="Acyl_CoA_acyltransferase"/>
</dbReference>
<dbReference type="GO" id="GO:0016747">
    <property type="term" value="F:acyltransferase activity, transferring groups other than amino-acyl groups"/>
    <property type="evidence" value="ECO:0007669"/>
    <property type="project" value="InterPro"/>
</dbReference>
<dbReference type="Pfam" id="PF00583">
    <property type="entry name" value="Acetyltransf_1"/>
    <property type="match status" value="1"/>
</dbReference>
<gene>
    <name evidence="4" type="ORF">GQ466_15215</name>
</gene>
<comment type="caution">
    <text evidence="4">The sequence shown here is derived from an EMBL/GenBank/DDBJ whole genome shotgun (WGS) entry which is preliminary data.</text>
</comment>
<evidence type="ECO:0000313" key="4">
    <source>
        <dbReference type="EMBL" id="MXQ65386.1"/>
    </source>
</evidence>
<feature type="domain" description="N-acetyltransferase" evidence="3">
    <location>
        <begin position="1"/>
        <end position="192"/>
    </location>
</feature>
<dbReference type="EMBL" id="WUTW01000002">
    <property type="protein sequence ID" value="MXQ65386.1"/>
    <property type="molecule type" value="Genomic_DNA"/>
</dbReference>
<protein>
    <submittedName>
        <fullName evidence="4">GNAT family N-acetyltransferase</fullName>
    </submittedName>
</protein>
<dbReference type="Proteomes" id="UP000431901">
    <property type="component" value="Unassembled WGS sequence"/>
</dbReference>
<keyword evidence="2" id="KW-0012">Acyltransferase</keyword>